<dbReference type="Proteomes" id="UP000027100">
    <property type="component" value="Unassembled WGS sequence"/>
</dbReference>
<dbReference type="GO" id="GO:0005524">
    <property type="term" value="F:ATP binding"/>
    <property type="evidence" value="ECO:0007669"/>
    <property type="project" value="UniProtKB-KW"/>
</dbReference>
<organism evidence="7 8">
    <name type="scientific">Hyphomonas polymorpha PS728</name>
    <dbReference type="NCBI Taxonomy" id="1280954"/>
    <lineage>
        <taxon>Bacteria</taxon>
        <taxon>Pseudomonadati</taxon>
        <taxon>Pseudomonadota</taxon>
        <taxon>Alphaproteobacteria</taxon>
        <taxon>Hyphomonadales</taxon>
        <taxon>Hyphomonadaceae</taxon>
        <taxon>Hyphomonas</taxon>
    </lineage>
</organism>
<evidence type="ECO:0000256" key="1">
    <source>
        <dbReference type="ARBA" id="ARBA00012104"/>
    </source>
</evidence>
<sequence>MSVISIQSQVVFGHVGNSAAIHPMMANGVDVYAVPTTLLSNTPHYPTLRGKILPPDFVADLLTGVEERGLVATSRLMVTGYLGSVGNGEAVRDFVQRVKAANPQLTYICDPVIGDSDLGVFVAAGLPEFFRAELAPLADILTPNAFEFGLLAGLADHGTEAVAAALKQGLPPGLPRRLAVTGAIPEAAPGFIDTLIGEGGAVWRIRTPKVDVRPNGTGDLFTGALTAALDGGMTLVEAAEQAVGTVFAVLSAMVPGAPAEMPLAAEVAALRWQGRPFKAELL</sequence>
<feature type="domain" description="Pyridoxamine kinase/Phosphomethylpyrimidine kinase" evidence="6">
    <location>
        <begin position="77"/>
        <end position="246"/>
    </location>
</feature>
<dbReference type="Gene3D" id="3.40.1190.20">
    <property type="match status" value="1"/>
</dbReference>
<keyword evidence="4 7" id="KW-0418">Kinase</keyword>
<keyword evidence="8" id="KW-1185">Reference proteome</keyword>
<dbReference type="GO" id="GO:0008478">
    <property type="term" value="F:pyridoxal kinase activity"/>
    <property type="evidence" value="ECO:0007669"/>
    <property type="project" value="UniProtKB-EC"/>
</dbReference>
<evidence type="ECO:0000256" key="4">
    <source>
        <dbReference type="ARBA" id="ARBA00022777"/>
    </source>
</evidence>
<dbReference type="NCBIfam" id="TIGR00687">
    <property type="entry name" value="pyridox_kin"/>
    <property type="match status" value="1"/>
</dbReference>
<dbReference type="InterPro" id="IPR004625">
    <property type="entry name" value="PyrdxlKinase"/>
</dbReference>
<dbReference type="STRING" id="1280954.HPO_18178"/>
<dbReference type="CDD" id="cd01173">
    <property type="entry name" value="pyridoxal_pyridoxamine_kinase"/>
    <property type="match status" value="1"/>
</dbReference>
<evidence type="ECO:0000256" key="3">
    <source>
        <dbReference type="ARBA" id="ARBA00022741"/>
    </source>
</evidence>
<dbReference type="OrthoDB" id="9800808at2"/>
<dbReference type="Pfam" id="PF08543">
    <property type="entry name" value="Phos_pyr_kin"/>
    <property type="match status" value="1"/>
</dbReference>
<dbReference type="RefSeq" id="WP_051612803.1">
    <property type="nucleotide sequence ID" value="NZ_ARYM01000033.1"/>
</dbReference>
<reference evidence="7 8" key="1">
    <citation type="journal article" date="2014" name="Antonie Van Leeuwenhoek">
        <title>Hyphomonas beringensis sp. nov. and Hyphomonas chukchiensis sp. nov., isolated from surface seawater of the Bering Sea and Chukchi Sea.</title>
        <authorList>
            <person name="Li C."/>
            <person name="Lai Q."/>
            <person name="Li G."/>
            <person name="Dong C."/>
            <person name="Wang J."/>
            <person name="Liao Y."/>
            <person name="Shao Z."/>
        </authorList>
    </citation>
    <scope>NUCLEOTIDE SEQUENCE [LARGE SCALE GENOMIC DNA]</scope>
    <source>
        <strain evidence="7 8">PS728</strain>
    </source>
</reference>
<dbReference type="GO" id="GO:0009443">
    <property type="term" value="P:pyridoxal 5'-phosphate salvage"/>
    <property type="evidence" value="ECO:0007669"/>
    <property type="project" value="InterPro"/>
</dbReference>
<protein>
    <recommendedName>
        <fullName evidence="1">pyridoxal kinase</fullName>
        <ecNumber evidence="1">2.7.1.35</ecNumber>
    </recommendedName>
</protein>
<dbReference type="eggNOG" id="COG2240">
    <property type="taxonomic scope" value="Bacteria"/>
</dbReference>
<proteinExistence type="predicted"/>
<gene>
    <name evidence="7" type="ORF">HPO_18178</name>
</gene>
<dbReference type="SUPFAM" id="SSF53613">
    <property type="entry name" value="Ribokinase-like"/>
    <property type="match status" value="1"/>
</dbReference>
<evidence type="ECO:0000259" key="6">
    <source>
        <dbReference type="Pfam" id="PF08543"/>
    </source>
</evidence>
<name>A0A062VBX2_9PROT</name>
<dbReference type="InterPro" id="IPR013749">
    <property type="entry name" value="PM/HMP-P_kinase-1"/>
</dbReference>
<accession>A0A062VBX2</accession>
<evidence type="ECO:0000256" key="2">
    <source>
        <dbReference type="ARBA" id="ARBA00022679"/>
    </source>
</evidence>
<keyword evidence="5" id="KW-0067">ATP-binding</keyword>
<evidence type="ECO:0000256" key="5">
    <source>
        <dbReference type="ARBA" id="ARBA00022840"/>
    </source>
</evidence>
<keyword evidence="2" id="KW-0808">Transferase</keyword>
<dbReference type="PANTHER" id="PTHR10534">
    <property type="entry name" value="PYRIDOXAL KINASE"/>
    <property type="match status" value="1"/>
</dbReference>
<dbReference type="AlphaFoldDB" id="A0A062VBX2"/>
<comment type="caution">
    <text evidence="7">The sequence shown here is derived from an EMBL/GenBank/DDBJ whole genome shotgun (WGS) entry which is preliminary data.</text>
</comment>
<dbReference type="PATRIC" id="fig|1280954.3.peg.3660"/>
<dbReference type="EC" id="2.7.1.35" evidence="1"/>
<dbReference type="GO" id="GO:0005829">
    <property type="term" value="C:cytosol"/>
    <property type="evidence" value="ECO:0007669"/>
    <property type="project" value="TreeGrafter"/>
</dbReference>
<evidence type="ECO:0000313" key="8">
    <source>
        <dbReference type="Proteomes" id="UP000027100"/>
    </source>
</evidence>
<dbReference type="PANTHER" id="PTHR10534:SF2">
    <property type="entry name" value="PYRIDOXAL KINASE"/>
    <property type="match status" value="1"/>
</dbReference>
<dbReference type="EMBL" id="ARYM01000033">
    <property type="protein sequence ID" value="KCZ96805.1"/>
    <property type="molecule type" value="Genomic_DNA"/>
</dbReference>
<evidence type="ECO:0000313" key="7">
    <source>
        <dbReference type="EMBL" id="KCZ96805.1"/>
    </source>
</evidence>
<keyword evidence="3" id="KW-0547">Nucleotide-binding</keyword>
<dbReference type="InterPro" id="IPR029056">
    <property type="entry name" value="Ribokinase-like"/>
</dbReference>